<keyword evidence="4" id="KW-1185">Reference proteome</keyword>
<reference evidence="1" key="3">
    <citation type="submission" date="2022-11" db="EMBL/GenBank/DDBJ databases">
        <title>Draft genome sequencing of Pseudomonas atacamensis RS3R1.</title>
        <authorList>
            <person name="Furuya T."/>
            <person name="Kaneko H."/>
        </authorList>
    </citation>
    <scope>NUCLEOTIDE SEQUENCE</scope>
    <source>
        <strain evidence="1">RS3R-1</strain>
    </source>
</reference>
<name>A0AAQ2DEM3_9PSED</name>
<dbReference type="EMBL" id="SSBS01000002">
    <property type="protein sequence ID" value="THF34230.1"/>
    <property type="molecule type" value="Genomic_DNA"/>
</dbReference>
<dbReference type="Proteomes" id="UP001145022">
    <property type="component" value="Unassembled WGS sequence"/>
</dbReference>
<dbReference type="AlphaFoldDB" id="A0AAQ2DEM3"/>
<protein>
    <submittedName>
        <fullName evidence="2">Uncharacterized protein</fullName>
    </submittedName>
</protein>
<evidence type="ECO:0000313" key="1">
    <source>
        <dbReference type="EMBL" id="GLH42549.1"/>
    </source>
</evidence>
<comment type="caution">
    <text evidence="2">The sequence shown here is derived from an EMBL/GenBank/DDBJ whole genome shotgun (WGS) entry which is preliminary data.</text>
</comment>
<evidence type="ECO:0000313" key="4">
    <source>
        <dbReference type="Proteomes" id="UP001145022"/>
    </source>
</evidence>
<gene>
    <name evidence="2" type="ORF">E5170_08115</name>
    <name evidence="1" type="ORF">RS3R1_16360</name>
</gene>
<dbReference type="Proteomes" id="UP000310574">
    <property type="component" value="Unassembled WGS sequence"/>
</dbReference>
<organism evidence="2 3">
    <name type="scientific">Pseudomonas atacamensis</name>
    <dbReference type="NCBI Taxonomy" id="2565368"/>
    <lineage>
        <taxon>Bacteria</taxon>
        <taxon>Pseudomonadati</taxon>
        <taxon>Pseudomonadota</taxon>
        <taxon>Gammaproteobacteria</taxon>
        <taxon>Pseudomonadales</taxon>
        <taxon>Pseudomonadaceae</taxon>
        <taxon>Pseudomonas</taxon>
    </lineage>
</organism>
<dbReference type="EMBL" id="BSCQ01000028">
    <property type="protein sequence ID" value="GLH42549.1"/>
    <property type="molecule type" value="Genomic_DNA"/>
</dbReference>
<proteinExistence type="predicted"/>
<reference evidence="1" key="2">
    <citation type="journal article" date="2021" name="Sci. Rep.">
        <title>An efficient direct screening system for microorganisms that activate plant immune responses based on plant-microbe interactions using cultured plant cells.</title>
        <authorList>
            <person name="Kurokawa M."/>
            <person name="Nakano M."/>
            <person name="Kitahata N."/>
            <person name="Kuchitsu K."/>
            <person name="Furuya T."/>
        </authorList>
    </citation>
    <scope>NUCLEOTIDE SEQUENCE</scope>
    <source>
        <strain evidence="1">RS3R-1</strain>
    </source>
</reference>
<evidence type="ECO:0000313" key="3">
    <source>
        <dbReference type="Proteomes" id="UP000310574"/>
    </source>
</evidence>
<sequence>MNPVSDIGLSITQSIRFISKVGAECDHLAKLIREEVSRMLLVPDIAHRYRAAGQWMETFANDEQGWLCAQMGFSLPVIIKPKRSVCGYIVVQISLSEDGIDADDNHQPLVHVGWWGAAIDFDQFVMTFPIELDDEFELSLEADRLFRWNHSQYDDEWCYSLYLTDINTPADVQALIVNPLKVLLSGGDADRALSGSRAVRYAAVEGTPGKYRVLPR</sequence>
<dbReference type="RefSeq" id="WP_136492497.1">
    <property type="nucleotide sequence ID" value="NZ_BSCQ01000028.1"/>
</dbReference>
<evidence type="ECO:0000313" key="2">
    <source>
        <dbReference type="EMBL" id="THF34230.1"/>
    </source>
</evidence>
<reference evidence="2 3" key="1">
    <citation type="submission" date="2019-04" db="EMBL/GenBank/DDBJ databases">
        <title>Draft genome sequence of Pseudomonas sp. M7D1 isolated from rhizosphere of plant the flowery desert.</title>
        <authorList>
            <person name="Poblete-Morales M."/>
            <person name="Plaza N."/>
            <person name="Corsini G."/>
            <person name="Silva E."/>
        </authorList>
    </citation>
    <scope>NUCLEOTIDE SEQUENCE [LARGE SCALE GENOMIC DNA]</scope>
    <source>
        <strain evidence="2 3">M7D1</strain>
    </source>
</reference>
<reference evidence="1" key="4">
    <citation type="journal article" date="2023" name="J. Biotechnol.">
        <title>Draft Genome Sequences of Endophytic Pseudomonas Strains, Isolated from the Interior of Brassicaceae Plants.</title>
        <authorList>
            <person name="Kaneko H."/>
            <person name="Furuya T."/>
        </authorList>
    </citation>
    <scope>NUCLEOTIDE SEQUENCE</scope>
    <source>
        <strain evidence="1">RS3R-1</strain>
    </source>
</reference>
<accession>A0AAQ2DEM3</accession>